<keyword evidence="2" id="KW-1185">Reference proteome</keyword>
<dbReference type="EMBL" id="CAJVPY010003885">
    <property type="protein sequence ID" value="CAG8604639.1"/>
    <property type="molecule type" value="Genomic_DNA"/>
</dbReference>
<protein>
    <submittedName>
        <fullName evidence="1">10541_t:CDS:1</fullName>
    </submittedName>
</protein>
<dbReference type="Proteomes" id="UP000789405">
    <property type="component" value="Unassembled WGS sequence"/>
</dbReference>
<accession>A0A9N9CIL4</accession>
<gene>
    <name evidence="1" type="ORF">DERYTH_LOCUS7824</name>
</gene>
<dbReference type="AlphaFoldDB" id="A0A9N9CIL4"/>
<reference evidence="1" key="1">
    <citation type="submission" date="2021-06" db="EMBL/GenBank/DDBJ databases">
        <authorList>
            <person name="Kallberg Y."/>
            <person name="Tangrot J."/>
            <person name="Rosling A."/>
        </authorList>
    </citation>
    <scope>NUCLEOTIDE SEQUENCE</scope>
    <source>
        <strain evidence="1">MA453B</strain>
    </source>
</reference>
<evidence type="ECO:0000313" key="1">
    <source>
        <dbReference type="EMBL" id="CAG8604639.1"/>
    </source>
</evidence>
<organism evidence="1 2">
    <name type="scientific">Dentiscutata erythropus</name>
    <dbReference type="NCBI Taxonomy" id="1348616"/>
    <lineage>
        <taxon>Eukaryota</taxon>
        <taxon>Fungi</taxon>
        <taxon>Fungi incertae sedis</taxon>
        <taxon>Mucoromycota</taxon>
        <taxon>Glomeromycotina</taxon>
        <taxon>Glomeromycetes</taxon>
        <taxon>Diversisporales</taxon>
        <taxon>Gigasporaceae</taxon>
        <taxon>Dentiscutata</taxon>
    </lineage>
</organism>
<comment type="caution">
    <text evidence="1">The sequence shown here is derived from an EMBL/GenBank/DDBJ whole genome shotgun (WGS) entry which is preliminary data.</text>
</comment>
<evidence type="ECO:0000313" key="2">
    <source>
        <dbReference type="Proteomes" id="UP000789405"/>
    </source>
</evidence>
<name>A0A9N9CIL4_9GLOM</name>
<proteinExistence type="predicted"/>
<dbReference type="OrthoDB" id="10427051at2759"/>
<sequence length="69" mass="7724">MPSTDLLFDEGGRGQRNIAAQTNQSLENFTPDEQFKHLTKGGDPFPREQLMNEETPQLSAIIFSGIPFN</sequence>